<proteinExistence type="predicted"/>
<feature type="region of interest" description="Disordered" evidence="1">
    <location>
        <begin position="71"/>
        <end position="92"/>
    </location>
</feature>
<gene>
    <name evidence="2" type="ORF">D8674_010294</name>
</gene>
<keyword evidence="3" id="KW-1185">Reference proteome</keyword>
<feature type="compositionally biased region" description="Low complexity" evidence="1">
    <location>
        <begin position="79"/>
        <end position="92"/>
    </location>
</feature>
<accession>A0A5N5FB28</accession>
<reference evidence="2 3" key="1">
    <citation type="submission" date="2019-09" db="EMBL/GenBank/DDBJ databases">
        <authorList>
            <person name="Ou C."/>
        </authorList>
    </citation>
    <scope>NUCLEOTIDE SEQUENCE [LARGE SCALE GENOMIC DNA]</scope>
    <source>
        <strain evidence="2">S2</strain>
        <tissue evidence="2">Leaf</tissue>
    </source>
</reference>
<evidence type="ECO:0000313" key="3">
    <source>
        <dbReference type="Proteomes" id="UP000327157"/>
    </source>
</evidence>
<dbReference type="EMBL" id="SMOL01000753">
    <property type="protein sequence ID" value="KAB2600023.1"/>
    <property type="molecule type" value="Genomic_DNA"/>
</dbReference>
<name>A0A5N5FB28_9ROSA</name>
<evidence type="ECO:0000313" key="2">
    <source>
        <dbReference type="EMBL" id="KAB2600023.1"/>
    </source>
</evidence>
<organism evidence="2 3">
    <name type="scientific">Pyrus ussuriensis x Pyrus communis</name>
    <dbReference type="NCBI Taxonomy" id="2448454"/>
    <lineage>
        <taxon>Eukaryota</taxon>
        <taxon>Viridiplantae</taxon>
        <taxon>Streptophyta</taxon>
        <taxon>Embryophyta</taxon>
        <taxon>Tracheophyta</taxon>
        <taxon>Spermatophyta</taxon>
        <taxon>Magnoliopsida</taxon>
        <taxon>eudicotyledons</taxon>
        <taxon>Gunneridae</taxon>
        <taxon>Pentapetalae</taxon>
        <taxon>rosids</taxon>
        <taxon>fabids</taxon>
        <taxon>Rosales</taxon>
        <taxon>Rosaceae</taxon>
        <taxon>Amygdaloideae</taxon>
        <taxon>Maleae</taxon>
        <taxon>Pyrus</taxon>
    </lineage>
</organism>
<dbReference type="GO" id="GO:0016740">
    <property type="term" value="F:transferase activity"/>
    <property type="evidence" value="ECO:0007669"/>
    <property type="project" value="UniProtKB-KW"/>
</dbReference>
<comment type="caution">
    <text evidence="2">The sequence shown here is derived from an EMBL/GenBank/DDBJ whole genome shotgun (WGS) entry which is preliminary data.</text>
</comment>
<feature type="compositionally biased region" description="Pro residues" evidence="1">
    <location>
        <begin position="27"/>
        <end position="42"/>
    </location>
</feature>
<reference evidence="2 3" key="3">
    <citation type="submission" date="2019-11" db="EMBL/GenBank/DDBJ databases">
        <title>A de novo genome assembly of a pear dwarfing rootstock.</title>
        <authorList>
            <person name="Wang F."/>
            <person name="Wang J."/>
            <person name="Li S."/>
            <person name="Zhang Y."/>
            <person name="Fang M."/>
            <person name="Ma L."/>
            <person name="Zhao Y."/>
            <person name="Jiang S."/>
        </authorList>
    </citation>
    <scope>NUCLEOTIDE SEQUENCE [LARGE SCALE GENOMIC DNA]</scope>
    <source>
        <strain evidence="2">S2</strain>
        <tissue evidence="2">Leaf</tissue>
    </source>
</reference>
<dbReference type="AlphaFoldDB" id="A0A5N5FB28"/>
<protein>
    <submittedName>
        <fullName evidence="2">Oligosaccharyltransferase complex subunit ostc</fullName>
    </submittedName>
</protein>
<keyword evidence="2" id="KW-0808">Transferase</keyword>
<reference evidence="3" key="2">
    <citation type="submission" date="2019-10" db="EMBL/GenBank/DDBJ databases">
        <title>A de novo genome assembly of a pear dwarfing rootstock.</title>
        <authorList>
            <person name="Wang F."/>
            <person name="Wang J."/>
            <person name="Li S."/>
            <person name="Zhang Y."/>
            <person name="Fang M."/>
            <person name="Ma L."/>
            <person name="Zhao Y."/>
            <person name="Jiang S."/>
        </authorList>
    </citation>
    <scope>NUCLEOTIDE SEQUENCE [LARGE SCALE GENOMIC DNA]</scope>
</reference>
<dbReference type="Proteomes" id="UP000327157">
    <property type="component" value="Chromosome 13"/>
</dbReference>
<evidence type="ECO:0000256" key="1">
    <source>
        <dbReference type="SAM" id="MobiDB-lite"/>
    </source>
</evidence>
<feature type="region of interest" description="Disordered" evidence="1">
    <location>
        <begin position="25"/>
        <end position="48"/>
    </location>
</feature>
<sequence>MPPKSETLNPSTSIDPILLILGFSPLQLPPRAPTPPQAPNHNPPLTLDRLRPCPPPLLSWSSWHCLRRHNRAPGHRINSGPPSSPTGSTGST</sequence>